<keyword evidence="3" id="KW-1185">Reference proteome</keyword>
<dbReference type="InterPro" id="IPR007062">
    <property type="entry name" value="PPI-2"/>
</dbReference>
<feature type="compositionally biased region" description="Basic and acidic residues" evidence="1">
    <location>
        <begin position="7"/>
        <end position="34"/>
    </location>
</feature>
<dbReference type="AlphaFoldDB" id="A0A2U1Q7D2"/>
<feature type="region of interest" description="Disordered" evidence="1">
    <location>
        <begin position="1"/>
        <end position="122"/>
    </location>
</feature>
<dbReference type="Pfam" id="PF04979">
    <property type="entry name" value="IPP-2"/>
    <property type="match status" value="1"/>
</dbReference>
<name>A0A2U1Q7D2_ARTAN</name>
<protein>
    <submittedName>
        <fullName evidence="2">Protein phosphatase inhibitor 2 (IPP-2)</fullName>
    </submittedName>
</protein>
<feature type="compositionally biased region" description="Basic and acidic residues" evidence="1">
    <location>
        <begin position="139"/>
        <end position="154"/>
    </location>
</feature>
<dbReference type="GO" id="GO:0009966">
    <property type="term" value="P:regulation of signal transduction"/>
    <property type="evidence" value="ECO:0007669"/>
    <property type="project" value="InterPro"/>
</dbReference>
<dbReference type="PANTHER" id="PTHR12398:SF20">
    <property type="entry name" value="PROTEIN PHOSPHATASE 1 REGULATORY INHIBITOR SUBUNIT 2"/>
    <property type="match status" value="1"/>
</dbReference>
<feature type="compositionally biased region" description="Polar residues" evidence="1">
    <location>
        <begin position="79"/>
        <end position="94"/>
    </location>
</feature>
<reference evidence="2 3" key="1">
    <citation type="journal article" date="2018" name="Mol. Plant">
        <title>The genome of Artemisia annua provides insight into the evolution of Asteraceae family and artemisinin biosynthesis.</title>
        <authorList>
            <person name="Shen Q."/>
            <person name="Zhang L."/>
            <person name="Liao Z."/>
            <person name="Wang S."/>
            <person name="Yan T."/>
            <person name="Shi P."/>
            <person name="Liu M."/>
            <person name="Fu X."/>
            <person name="Pan Q."/>
            <person name="Wang Y."/>
            <person name="Lv Z."/>
            <person name="Lu X."/>
            <person name="Zhang F."/>
            <person name="Jiang W."/>
            <person name="Ma Y."/>
            <person name="Chen M."/>
            <person name="Hao X."/>
            <person name="Li L."/>
            <person name="Tang Y."/>
            <person name="Lv G."/>
            <person name="Zhou Y."/>
            <person name="Sun X."/>
            <person name="Brodelius P.E."/>
            <person name="Rose J.K.C."/>
            <person name="Tang K."/>
        </authorList>
    </citation>
    <scope>NUCLEOTIDE SEQUENCE [LARGE SCALE GENOMIC DNA]</scope>
    <source>
        <strain evidence="3">cv. Huhao1</strain>
        <tissue evidence="2">Leaf</tissue>
    </source>
</reference>
<organism evidence="2 3">
    <name type="scientific">Artemisia annua</name>
    <name type="common">Sweet wormwood</name>
    <dbReference type="NCBI Taxonomy" id="35608"/>
    <lineage>
        <taxon>Eukaryota</taxon>
        <taxon>Viridiplantae</taxon>
        <taxon>Streptophyta</taxon>
        <taxon>Embryophyta</taxon>
        <taxon>Tracheophyta</taxon>
        <taxon>Spermatophyta</taxon>
        <taxon>Magnoliopsida</taxon>
        <taxon>eudicotyledons</taxon>
        <taxon>Gunneridae</taxon>
        <taxon>Pentapetalae</taxon>
        <taxon>asterids</taxon>
        <taxon>campanulids</taxon>
        <taxon>Asterales</taxon>
        <taxon>Asteraceae</taxon>
        <taxon>Asteroideae</taxon>
        <taxon>Anthemideae</taxon>
        <taxon>Artemisiinae</taxon>
        <taxon>Artemisia</taxon>
    </lineage>
</organism>
<feature type="compositionally biased region" description="Acidic residues" evidence="1">
    <location>
        <begin position="95"/>
        <end position="108"/>
    </location>
</feature>
<dbReference type="GO" id="GO:0004864">
    <property type="term" value="F:protein phosphatase inhibitor activity"/>
    <property type="evidence" value="ECO:0007669"/>
    <property type="project" value="InterPro"/>
</dbReference>
<feature type="region of interest" description="Disordered" evidence="1">
    <location>
        <begin position="136"/>
        <end position="189"/>
    </location>
</feature>
<comment type="caution">
    <text evidence="2">The sequence shown here is derived from an EMBL/GenBank/DDBJ whole genome shotgun (WGS) entry which is preliminary data.</text>
</comment>
<proteinExistence type="predicted"/>
<sequence length="189" mass="21183">MATMGDIGRRSVRWDEEKLSEIESNKPIRQKITEPKTPYHHMPDNDGSLSPVSNPCLSEKDDDDTERSESIPSVFNDMISANCNNNSRASGWTTSDDEVDAMDEDNEGSEIGRSASFKDQRRAHYDEFHQVRELRRKASLHESSSDDNEEKLNGESDIPSSLAVGVEDIDITDVKDVREPQPQKSSSPA</sequence>
<evidence type="ECO:0000256" key="1">
    <source>
        <dbReference type="SAM" id="MobiDB-lite"/>
    </source>
</evidence>
<dbReference type="PANTHER" id="PTHR12398">
    <property type="entry name" value="PROTEIN PHOSPHATASE INHIBITOR"/>
    <property type="match status" value="1"/>
</dbReference>
<feature type="compositionally biased region" description="Polar residues" evidence="1">
    <location>
        <begin position="47"/>
        <end position="56"/>
    </location>
</feature>
<dbReference type="EMBL" id="PKPP01000348">
    <property type="protein sequence ID" value="PWA93908.1"/>
    <property type="molecule type" value="Genomic_DNA"/>
</dbReference>
<accession>A0A2U1Q7D2</accession>
<dbReference type="Proteomes" id="UP000245207">
    <property type="component" value="Unassembled WGS sequence"/>
</dbReference>
<gene>
    <name evidence="2" type="ORF">CTI12_AA065660</name>
</gene>
<feature type="compositionally biased region" description="Basic and acidic residues" evidence="1">
    <location>
        <begin position="172"/>
        <end position="181"/>
    </location>
</feature>
<dbReference type="OrthoDB" id="551302at2759"/>
<evidence type="ECO:0000313" key="3">
    <source>
        <dbReference type="Proteomes" id="UP000245207"/>
    </source>
</evidence>
<evidence type="ECO:0000313" key="2">
    <source>
        <dbReference type="EMBL" id="PWA93908.1"/>
    </source>
</evidence>